<evidence type="ECO:0008006" key="3">
    <source>
        <dbReference type="Google" id="ProtNLM"/>
    </source>
</evidence>
<gene>
    <name evidence="1" type="ORF">HJG52_08010</name>
</gene>
<dbReference type="Gene3D" id="3.30.428.10">
    <property type="entry name" value="HIT-like"/>
    <property type="match status" value="1"/>
</dbReference>
<protein>
    <recommendedName>
        <fullName evidence="3">HIT domain-containing protein</fullName>
    </recommendedName>
</protein>
<dbReference type="Proteomes" id="UP000588586">
    <property type="component" value="Unassembled WGS sequence"/>
</dbReference>
<proteinExistence type="predicted"/>
<keyword evidence="2" id="KW-1185">Reference proteome</keyword>
<dbReference type="EMBL" id="JABEPQ010000001">
    <property type="protein sequence ID" value="NNM45950.1"/>
    <property type="molecule type" value="Genomic_DNA"/>
</dbReference>
<organism evidence="1 2">
    <name type="scientific">Knoellia koreensis</name>
    <dbReference type="NCBI Taxonomy" id="2730921"/>
    <lineage>
        <taxon>Bacteria</taxon>
        <taxon>Bacillati</taxon>
        <taxon>Actinomycetota</taxon>
        <taxon>Actinomycetes</taxon>
        <taxon>Micrococcales</taxon>
        <taxon>Intrasporangiaceae</taxon>
        <taxon>Knoellia</taxon>
    </lineage>
</organism>
<comment type="caution">
    <text evidence="1">The sequence shown here is derived from an EMBL/GenBank/DDBJ whole genome shotgun (WGS) entry which is preliminary data.</text>
</comment>
<evidence type="ECO:0000313" key="1">
    <source>
        <dbReference type="EMBL" id="NNM45950.1"/>
    </source>
</evidence>
<evidence type="ECO:0000313" key="2">
    <source>
        <dbReference type="Proteomes" id="UP000588586"/>
    </source>
</evidence>
<name>A0A849H7W9_9MICO</name>
<accession>A0A849H7W9</accession>
<dbReference type="InterPro" id="IPR036265">
    <property type="entry name" value="HIT-like_sf"/>
</dbReference>
<dbReference type="AlphaFoldDB" id="A0A849H7W9"/>
<dbReference type="SUPFAM" id="SSF54197">
    <property type="entry name" value="HIT-like"/>
    <property type="match status" value="1"/>
</dbReference>
<sequence>MPFWEIFPFEAEGLRLKPIEPLMDAEPPRGGEDPATCRCQDPDHVDEGVVWSNERWRLHVGEPSGAPLVLFLIPRAHHDIADLPPDLAAELGQLMVAITGAVEALPSVARCHMSRWGDGGAHAHFFFIARPALHGQFRGTCMALWDDFLPPVPVEVRDANVDFVVDELVARVGGQPGG</sequence>
<reference evidence="1 2" key="1">
    <citation type="submission" date="2020-04" db="EMBL/GenBank/DDBJ databases">
        <title>Knoellia sp. isolate from air conditioner.</title>
        <authorList>
            <person name="Chea S."/>
            <person name="Kim D.-U."/>
        </authorList>
    </citation>
    <scope>NUCLEOTIDE SEQUENCE [LARGE SCALE GENOMIC DNA]</scope>
    <source>
        <strain evidence="1 2">DB2414S</strain>
    </source>
</reference>